<proteinExistence type="predicted"/>
<evidence type="ECO:0000313" key="3">
    <source>
        <dbReference type="Proteomes" id="UP000008820"/>
    </source>
</evidence>
<dbReference type="InParanoid" id="A0A1S4F6V3"/>
<feature type="compositionally biased region" description="Acidic residues" evidence="1">
    <location>
        <begin position="758"/>
        <end position="778"/>
    </location>
</feature>
<keyword evidence="3" id="KW-1185">Reference proteome</keyword>
<gene>
    <name evidence="2" type="primary">5564063</name>
</gene>
<evidence type="ECO:0000256" key="1">
    <source>
        <dbReference type="SAM" id="MobiDB-lite"/>
    </source>
</evidence>
<dbReference type="OrthoDB" id="7763275at2759"/>
<dbReference type="AlphaFoldDB" id="A0A1S4F6V3"/>
<feature type="compositionally biased region" description="Low complexity" evidence="1">
    <location>
        <begin position="478"/>
        <end position="489"/>
    </location>
</feature>
<accession>A0A1S4F6V3</accession>
<protein>
    <recommendedName>
        <fullName evidence="4">ZAD domain-containing protein</fullName>
    </recommendedName>
</protein>
<dbReference type="VEuPathDB" id="VectorBase:AAEL004068"/>
<feature type="compositionally biased region" description="Polar residues" evidence="1">
    <location>
        <begin position="408"/>
        <end position="417"/>
    </location>
</feature>
<feature type="compositionally biased region" description="Basic and acidic residues" evidence="1">
    <location>
        <begin position="502"/>
        <end position="522"/>
    </location>
</feature>
<feature type="compositionally biased region" description="Polar residues" evidence="1">
    <location>
        <begin position="615"/>
        <end position="626"/>
    </location>
</feature>
<dbReference type="EnsemblMetazoa" id="AAEL004068-RA">
    <property type="protein sequence ID" value="AAEL004068-PA"/>
    <property type="gene ID" value="AAEL004068"/>
</dbReference>
<feature type="region of interest" description="Disordered" evidence="1">
    <location>
        <begin position="250"/>
        <end position="269"/>
    </location>
</feature>
<feature type="compositionally biased region" description="Basic and acidic residues" evidence="1">
    <location>
        <begin position="627"/>
        <end position="647"/>
    </location>
</feature>
<feature type="region of interest" description="Disordered" evidence="1">
    <location>
        <begin position="334"/>
        <end position="796"/>
    </location>
</feature>
<sequence length="796" mass="87918">MDARTKTCLFCLKPRQILVDNPNTAKAIEEIYNIKLPQDGCRICIECHFNIARVQDFKRTIENAADFDVDSCFVCKSETTVNEPGVDRVVDYLIKQCTTIDFGNTDTIKACVTCMHVLETSIKYEKMARNYANAQRFCKQYSTLKECNIALWKIDLDTLGEICDDGGGGRRIGPKGCKNKKKRARSSLGGDDTPAKKSKLEDGSVLPVMLTKLTPTGAKKISPPSSKGKISKQNDKIFIKLPLFTRPKKKLKSKKYGAPHSPSRSIPATPSVDDLNRIFNVELRPLTVRIEHVDLSSFMNKTIAHDKANRQIRKPKKEEFIGLDEEDVVELQNTSMNSSISKRKSILITDRTESPNSTKKKVQFSDSPSIKYVDKLDFSDDDNSAKDKSDEDEDYEVKTAKKRGPKPQNGTSPSTPENGKPRPRGRPKKIPNENGEDGQKAESDTANESEAKEVNEDVTKESEPEVAKDEAEQEEVSPKQQQEEQQPAVEEGKAVTEGNAEGETKSDKHEDDTGSSEPKNDTSVEQPEPPVAAEEDKPLPDASAVAEMETEDADSSESMKIDQIDQPPADAEMKAVDSPEDVEMAESKSPPTEDVEMKEVASTSPEATETEKETALSNDTASTIPETTEKVDSATESKETVSTKEDEPTPEFETSDKEEEEMDKFKQTLSNILGQEVSDSDQGLSQDSQDNAPSKPVADEKHEESEAAPPSEPSEKDEPKSETPNNTDLETPPVNDSDENPAGNESPEKKNQSFASLEDVDDISDDDDILDRLDDADELTGRKRSPDLPPLGEDSL</sequence>
<reference evidence="2" key="2">
    <citation type="submission" date="2020-05" db="UniProtKB">
        <authorList>
            <consortium name="EnsemblMetazoa"/>
        </authorList>
    </citation>
    <scope>IDENTIFICATION</scope>
    <source>
        <strain evidence="2">LVP_AGWG</strain>
    </source>
</reference>
<feature type="region of interest" description="Disordered" evidence="1">
    <location>
        <begin position="173"/>
        <end position="199"/>
    </location>
</feature>
<feature type="compositionally biased region" description="Low complexity" evidence="1">
    <location>
        <begin position="680"/>
        <end position="690"/>
    </location>
</feature>
<organism evidence="2 3">
    <name type="scientific">Aedes aegypti</name>
    <name type="common">Yellowfever mosquito</name>
    <name type="synonym">Culex aegypti</name>
    <dbReference type="NCBI Taxonomy" id="7159"/>
    <lineage>
        <taxon>Eukaryota</taxon>
        <taxon>Metazoa</taxon>
        <taxon>Ecdysozoa</taxon>
        <taxon>Arthropoda</taxon>
        <taxon>Hexapoda</taxon>
        <taxon>Insecta</taxon>
        <taxon>Pterygota</taxon>
        <taxon>Neoptera</taxon>
        <taxon>Endopterygota</taxon>
        <taxon>Diptera</taxon>
        <taxon>Nematocera</taxon>
        <taxon>Culicoidea</taxon>
        <taxon>Culicidae</taxon>
        <taxon>Culicinae</taxon>
        <taxon>Aedini</taxon>
        <taxon>Aedes</taxon>
        <taxon>Stegomyia</taxon>
    </lineage>
</organism>
<dbReference type="Proteomes" id="UP000008820">
    <property type="component" value="Chromosome 1"/>
</dbReference>
<reference evidence="2 3" key="1">
    <citation type="submission" date="2017-06" db="EMBL/GenBank/DDBJ databases">
        <title>Aedes aegypti genome working group (AGWG) sequencing and assembly.</title>
        <authorList>
            <consortium name="Aedes aegypti Genome Working Group (AGWG)"/>
            <person name="Matthews B.J."/>
        </authorList>
    </citation>
    <scope>NUCLEOTIDE SEQUENCE [LARGE SCALE GENOMIC DNA]</scope>
    <source>
        <strain evidence="2 3">LVP_AGWG</strain>
    </source>
</reference>
<evidence type="ECO:0008006" key="4">
    <source>
        <dbReference type="Google" id="ProtNLM"/>
    </source>
</evidence>
<name>A0A1S4F6V3_AEDAE</name>
<evidence type="ECO:0000313" key="2">
    <source>
        <dbReference type="EnsemblMetazoa" id="AAEL004068-PA"/>
    </source>
</evidence>
<feature type="compositionally biased region" description="Basic and acidic residues" evidence="1">
    <location>
        <begin position="372"/>
        <end position="389"/>
    </location>
</feature>
<feature type="compositionally biased region" description="Basic and acidic residues" evidence="1">
    <location>
        <begin position="437"/>
        <end position="470"/>
    </location>
</feature>